<organism evidence="1 2">
    <name type="scientific">Dactylonectria macrodidyma</name>
    <dbReference type="NCBI Taxonomy" id="307937"/>
    <lineage>
        <taxon>Eukaryota</taxon>
        <taxon>Fungi</taxon>
        <taxon>Dikarya</taxon>
        <taxon>Ascomycota</taxon>
        <taxon>Pezizomycotina</taxon>
        <taxon>Sordariomycetes</taxon>
        <taxon>Hypocreomycetidae</taxon>
        <taxon>Hypocreales</taxon>
        <taxon>Nectriaceae</taxon>
        <taxon>Dactylonectria</taxon>
    </lineage>
</organism>
<accession>A0A9P9FAV8</accession>
<comment type="caution">
    <text evidence="1">The sequence shown here is derived from an EMBL/GenBank/DDBJ whole genome shotgun (WGS) entry which is preliminary data.</text>
</comment>
<protein>
    <submittedName>
        <fullName evidence="1">Uncharacterized protein</fullName>
    </submittedName>
</protein>
<sequence length="156" mass="17358">MGRVLKKKSGSKMVWRYMYKARSAVARSTTSWTPSLPSLLFLPHLSCLTLLSACLVLIPLLEASCCSMLPYRFDSGSLSDSPSDSLLEHQPHPPICFPAEHHKIVLPHHPPLSLSLHLPRNLAIRRLSKSHVLSLGLIHVKHHLAPHPDALQLLPI</sequence>
<evidence type="ECO:0000313" key="2">
    <source>
        <dbReference type="Proteomes" id="UP000738349"/>
    </source>
</evidence>
<dbReference type="AlphaFoldDB" id="A0A9P9FAV8"/>
<proteinExistence type="predicted"/>
<dbReference type="Proteomes" id="UP000738349">
    <property type="component" value="Unassembled WGS sequence"/>
</dbReference>
<gene>
    <name evidence="1" type="ORF">EDB81DRAFT_408619</name>
</gene>
<evidence type="ECO:0000313" key="1">
    <source>
        <dbReference type="EMBL" id="KAH7156982.1"/>
    </source>
</evidence>
<dbReference type="EMBL" id="JAGMUV010000005">
    <property type="protein sequence ID" value="KAH7156982.1"/>
    <property type="molecule type" value="Genomic_DNA"/>
</dbReference>
<name>A0A9P9FAV8_9HYPO</name>
<reference evidence="1" key="1">
    <citation type="journal article" date="2021" name="Nat. Commun.">
        <title>Genetic determinants of endophytism in the Arabidopsis root mycobiome.</title>
        <authorList>
            <person name="Mesny F."/>
            <person name="Miyauchi S."/>
            <person name="Thiergart T."/>
            <person name="Pickel B."/>
            <person name="Atanasova L."/>
            <person name="Karlsson M."/>
            <person name="Huettel B."/>
            <person name="Barry K.W."/>
            <person name="Haridas S."/>
            <person name="Chen C."/>
            <person name="Bauer D."/>
            <person name="Andreopoulos W."/>
            <person name="Pangilinan J."/>
            <person name="LaButti K."/>
            <person name="Riley R."/>
            <person name="Lipzen A."/>
            <person name="Clum A."/>
            <person name="Drula E."/>
            <person name="Henrissat B."/>
            <person name="Kohler A."/>
            <person name="Grigoriev I.V."/>
            <person name="Martin F.M."/>
            <person name="Hacquard S."/>
        </authorList>
    </citation>
    <scope>NUCLEOTIDE SEQUENCE</scope>
    <source>
        <strain evidence="1">MPI-CAGE-AT-0147</strain>
    </source>
</reference>
<keyword evidence="2" id="KW-1185">Reference proteome</keyword>